<dbReference type="Gene3D" id="3.80.10.10">
    <property type="entry name" value="Ribonuclease Inhibitor"/>
    <property type="match status" value="2"/>
</dbReference>
<dbReference type="InterPro" id="IPR026906">
    <property type="entry name" value="LRR_5"/>
</dbReference>
<reference evidence="5" key="1">
    <citation type="submission" date="2022-01" db="EMBL/GenBank/DDBJ databases">
        <authorList>
            <person name="King R."/>
        </authorList>
    </citation>
    <scope>NUCLEOTIDE SEQUENCE</scope>
</reference>
<keyword evidence="4" id="KW-0812">Transmembrane</keyword>
<dbReference type="GO" id="GO:0005615">
    <property type="term" value="C:extracellular space"/>
    <property type="evidence" value="ECO:0007669"/>
    <property type="project" value="TreeGrafter"/>
</dbReference>
<dbReference type="EMBL" id="OU896709">
    <property type="protein sequence ID" value="CAG9819765.1"/>
    <property type="molecule type" value="Genomic_DNA"/>
</dbReference>
<dbReference type="PANTHER" id="PTHR24373:SF370">
    <property type="entry name" value="FISH-LIPS, ISOFORM E"/>
    <property type="match status" value="1"/>
</dbReference>
<keyword evidence="3" id="KW-0677">Repeat</keyword>
<dbReference type="Pfam" id="PF13306">
    <property type="entry name" value="LRR_5"/>
    <property type="match status" value="1"/>
</dbReference>
<dbReference type="InterPro" id="IPR050328">
    <property type="entry name" value="Dev_Immune_Receptor"/>
</dbReference>
<dbReference type="InterPro" id="IPR001611">
    <property type="entry name" value="Leu-rich_rpt"/>
</dbReference>
<evidence type="ECO:0000313" key="5">
    <source>
        <dbReference type="EMBL" id="CAG9819765.1"/>
    </source>
</evidence>
<dbReference type="Pfam" id="PF13855">
    <property type="entry name" value="LRR_8"/>
    <property type="match status" value="1"/>
</dbReference>
<evidence type="ECO:0000256" key="4">
    <source>
        <dbReference type="SAM" id="Phobius"/>
    </source>
</evidence>
<reference evidence="5" key="2">
    <citation type="submission" date="2022-10" db="EMBL/GenBank/DDBJ databases">
        <authorList>
            <consortium name="ENA_rothamsted_submissions"/>
            <consortium name="culmorum"/>
            <person name="King R."/>
        </authorList>
    </citation>
    <scope>NUCLEOTIDE SEQUENCE</scope>
</reference>
<evidence type="ECO:0000256" key="1">
    <source>
        <dbReference type="ARBA" id="ARBA00022614"/>
    </source>
</evidence>
<dbReference type="InterPro" id="IPR032675">
    <property type="entry name" value="LRR_dom_sf"/>
</dbReference>
<protein>
    <submittedName>
        <fullName evidence="5">Uncharacterized protein</fullName>
    </submittedName>
</protein>
<gene>
    <name evidence="5" type="ORF">PHAECO_LOCUS7609</name>
</gene>
<keyword evidence="4" id="KW-0472">Membrane</keyword>
<dbReference type="Proteomes" id="UP001153737">
    <property type="component" value="Chromosome 3"/>
</dbReference>
<accession>A0A9N9X371</accession>
<dbReference type="GO" id="GO:0031012">
    <property type="term" value="C:extracellular matrix"/>
    <property type="evidence" value="ECO:0007669"/>
    <property type="project" value="TreeGrafter"/>
</dbReference>
<organism evidence="5 6">
    <name type="scientific">Phaedon cochleariae</name>
    <name type="common">Mustard beetle</name>
    <dbReference type="NCBI Taxonomy" id="80249"/>
    <lineage>
        <taxon>Eukaryota</taxon>
        <taxon>Metazoa</taxon>
        <taxon>Ecdysozoa</taxon>
        <taxon>Arthropoda</taxon>
        <taxon>Hexapoda</taxon>
        <taxon>Insecta</taxon>
        <taxon>Pterygota</taxon>
        <taxon>Neoptera</taxon>
        <taxon>Endopterygota</taxon>
        <taxon>Coleoptera</taxon>
        <taxon>Polyphaga</taxon>
        <taxon>Cucujiformia</taxon>
        <taxon>Chrysomeloidea</taxon>
        <taxon>Chrysomelidae</taxon>
        <taxon>Chrysomelinae</taxon>
        <taxon>Chrysomelini</taxon>
        <taxon>Phaedon</taxon>
    </lineage>
</organism>
<keyword evidence="6" id="KW-1185">Reference proteome</keyword>
<feature type="transmembrane region" description="Helical" evidence="4">
    <location>
        <begin position="6"/>
        <end position="25"/>
    </location>
</feature>
<evidence type="ECO:0000256" key="3">
    <source>
        <dbReference type="ARBA" id="ARBA00022737"/>
    </source>
</evidence>
<dbReference type="SMART" id="SM00369">
    <property type="entry name" value="LRR_TYP"/>
    <property type="match status" value="7"/>
</dbReference>
<dbReference type="PROSITE" id="PS51450">
    <property type="entry name" value="LRR"/>
    <property type="match status" value="1"/>
</dbReference>
<keyword evidence="4" id="KW-1133">Transmembrane helix</keyword>
<dbReference type="PANTHER" id="PTHR24373">
    <property type="entry name" value="SLIT RELATED LEUCINE-RICH REPEAT NEURONAL PROTEIN"/>
    <property type="match status" value="1"/>
</dbReference>
<proteinExistence type="predicted"/>
<name>A0A9N9X371_PHACE</name>
<sequence>MQSTPVFVYIFLYFVITLATCCREITFDHVKVTVKGAKDIKNITGCFQPSDHLLKVSYIQIINEQVPVLKKDAIHGLPNLMDIILEDNNMTDIEPGAFYNLTHLYLFKMRYNYIKTIRDGVFNGLPLKELCLTNNSIEIIHPNAFDNMPNLTILFLNENKITTLSNEWFKNTPKVVSLNLEKNYITTIPFRVFQNIRGEHLVSDVHIRTNIMLNDNVIRKIEDGAFNCLETLGWLFLHRNEIEDISAESLGSLKVIEWVRLDHNRLRCVPDRLVQISPKIVYYLHSNPLTDMCINKYNITKVR</sequence>
<dbReference type="OrthoDB" id="676979at2759"/>
<dbReference type="AlphaFoldDB" id="A0A9N9X371"/>
<keyword evidence="1" id="KW-0433">Leucine-rich repeat</keyword>
<dbReference type="InterPro" id="IPR003591">
    <property type="entry name" value="Leu-rich_rpt_typical-subtyp"/>
</dbReference>
<evidence type="ECO:0000313" key="6">
    <source>
        <dbReference type="Proteomes" id="UP001153737"/>
    </source>
</evidence>
<keyword evidence="2" id="KW-0732">Signal</keyword>
<evidence type="ECO:0000256" key="2">
    <source>
        <dbReference type="ARBA" id="ARBA00022729"/>
    </source>
</evidence>
<dbReference type="SUPFAM" id="SSF52058">
    <property type="entry name" value="L domain-like"/>
    <property type="match status" value="1"/>
</dbReference>